<dbReference type="EMBL" id="JAAXKX010000031">
    <property type="protein sequence ID" value="NKN34566.1"/>
    <property type="molecule type" value="Genomic_DNA"/>
</dbReference>
<reference evidence="4 5" key="1">
    <citation type="submission" date="2020-04" db="EMBL/GenBank/DDBJ databases">
        <title>Draft Whole-Genome sequence of Marichromatium bheemlicum DSM 18632, type strain.</title>
        <authorList>
            <person name="Kyndt J.A."/>
            <person name="Meyer T.E."/>
        </authorList>
    </citation>
    <scope>NUCLEOTIDE SEQUENCE [LARGE SCALE GENOMIC DNA]</scope>
    <source>
        <strain evidence="4 5">DSM 18632</strain>
    </source>
</reference>
<dbReference type="SUPFAM" id="SSF55785">
    <property type="entry name" value="PYP-like sensor domain (PAS domain)"/>
    <property type="match status" value="1"/>
</dbReference>
<evidence type="ECO:0000313" key="5">
    <source>
        <dbReference type="Proteomes" id="UP000740754"/>
    </source>
</evidence>
<dbReference type="InterPro" id="IPR035965">
    <property type="entry name" value="PAS-like_dom_sf"/>
</dbReference>
<accession>A0ABX1IER9</accession>
<dbReference type="Proteomes" id="UP000740754">
    <property type="component" value="Unassembled WGS sequence"/>
</dbReference>
<dbReference type="InterPro" id="IPR037522">
    <property type="entry name" value="HD_GYP_dom"/>
</dbReference>
<keyword evidence="1" id="KW-0472">Membrane</keyword>
<gene>
    <name evidence="4" type="ORF">HF203_15205</name>
</gene>
<dbReference type="SMART" id="SM00091">
    <property type="entry name" value="PAS"/>
    <property type="match status" value="1"/>
</dbReference>
<dbReference type="PANTHER" id="PTHR45228:SF1">
    <property type="entry name" value="CYCLIC DI-GMP PHOSPHODIESTERASE TM_0186"/>
    <property type="match status" value="1"/>
</dbReference>
<dbReference type="InterPro" id="IPR013656">
    <property type="entry name" value="PAS_4"/>
</dbReference>
<dbReference type="SUPFAM" id="SSF109604">
    <property type="entry name" value="HD-domain/PDEase-like"/>
    <property type="match status" value="1"/>
</dbReference>
<dbReference type="Gene3D" id="3.30.450.20">
    <property type="entry name" value="PAS domain"/>
    <property type="match status" value="1"/>
</dbReference>
<name>A0ABX1IER9_9GAMM</name>
<feature type="transmembrane region" description="Helical" evidence="1">
    <location>
        <begin position="321"/>
        <end position="340"/>
    </location>
</feature>
<keyword evidence="1" id="KW-0812">Transmembrane</keyword>
<comment type="caution">
    <text evidence="4">The sequence shown here is derived from an EMBL/GenBank/DDBJ whole genome shotgun (WGS) entry which is preliminary data.</text>
</comment>
<dbReference type="NCBIfam" id="TIGR00229">
    <property type="entry name" value="sensory_box"/>
    <property type="match status" value="1"/>
</dbReference>
<dbReference type="PANTHER" id="PTHR45228">
    <property type="entry name" value="CYCLIC DI-GMP PHOSPHODIESTERASE TM_0186-RELATED"/>
    <property type="match status" value="1"/>
</dbReference>
<dbReference type="CDD" id="cd00077">
    <property type="entry name" value="HDc"/>
    <property type="match status" value="1"/>
</dbReference>
<keyword evidence="1" id="KW-1133">Transmembrane helix</keyword>
<evidence type="ECO:0000313" key="4">
    <source>
        <dbReference type="EMBL" id="NKN34566.1"/>
    </source>
</evidence>
<dbReference type="Pfam" id="PF13487">
    <property type="entry name" value="HD_5"/>
    <property type="match status" value="1"/>
</dbReference>
<feature type="domain" description="PAS" evidence="2">
    <location>
        <begin position="365"/>
        <end position="435"/>
    </location>
</feature>
<dbReference type="CDD" id="cd00130">
    <property type="entry name" value="PAS"/>
    <property type="match status" value="1"/>
</dbReference>
<protein>
    <submittedName>
        <fullName evidence="4">PAS domain-containing protein</fullName>
    </submittedName>
</protein>
<dbReference type="Pfam" id="PF08448">
    <property type="entry name" value="PAS_4"/>
    <property type="match status" value="1"/>
</dbReference>
<dbReference type="InterPro" id="IPR052020">
    <property type="entry name" value="Cyclic_di-GMP/3'3'-cGAMP_PDE"/>
</dbReference>
<sequence>MRPRILAVSALLAATLLALYGVFEFAAREKARDIQILQTQLNIVADSRAQAVDQWLRAQYAVLAGLADNESLQIYTKLVTPGETGEPIDTDPASLDYLRTLLEVTASRSGFQPRRTGPALPANVNPLGEAGIGLIDPHGTPIVATAGLPPLSGRLAEFVARVPVAERGLLDLHPDHGDRLRLGLVVPVLAATEEADTTQVIARLIGLRGVDAEFFATLEQPGTTAASAETYLIRRAGNSIEYLSPLADGARPLSRRLALNTPALIDVEALTAPGRFHQGRDYAAHPAFAVSRQVPGTDWVLVHKVAQDEALAATDARRTTLLAAMTLIVVVVAATLIVVWRYASSVRAEEAAQQARASAKRNEELSNFLEVLMDNQPLPIFAVDGDGRIIFANQRLADLVGTPKDKLTDRALLGILGQERDMRYLQINRQVLDRGEPTTEVSRFPLAEGGEQVWRSYHAPLPATAERGAAVLTSIEDLTDLMRERAQREHNTRQLIETLVGLVDERDPDAAHQSRHVAELARRIAEQVGFDAAMIEATVQAARLVNIGKIRVPRTLLTKQGELTDTERLHIRQALDEGPELLKHIDFDGPVLDTLRQINERVDGQGPQGLHGEQILLSAQAVALANTFVALVSPRAFRDGKTLAEAESILLTEIDQRFDRRVVLGLLNYLNNQGGRAHWAALSGGD</sequence>
<proteinExistence type="predicted"/>
<dbReference type="PROSITE" id="PS51832">
    <property type="entry name" value="HD_GYP"/>
    <property type="match status" value="1"/>
</dbReference>
<dbReference type="InterPro" id="IPR000014">
    <property type="entry name" value="PAS"/>
</dbReference>
<feature type="domain" description="HD-GYP" evidence="3">
    <location>
        <begin position="488"/>
        <end position="682"/>
    </location>
</feature>
<dbReference type="RefSeq" id="WP_168670938.1">
    <property type="nucleotide sequence ID" value="NZ_JAAXKX010000031.1"/>
</dbReference>
<dbReference type="PROSITE" id="PS50112">
    <property type="entry name" value="PAS"/>
    <property type="match status" value="1"/>
</dbReference>
<evidence type="ECO:0000259" key="3">
    <source>
        <dbReference type="PROSITE" id="PS51832"/>
    </source>
</evidence>
<keyword evidence="5" id="KW-1185">Reference proteome</keyword>
<dbReference type="InterPro" id="IPR003607">
    <property type="entry name" value="HD/PDEase_dom"/>
</dbReference>
<dbReference type="Gene3D" id="1.10.3210.10">
    <property type="entry name" value="Hypothetical protein af1432"/>
    <property type="match status" value="1"/>
</dbReference>
<evidence type="ECO:0000259" key="2">
    <source>
        <dbReference type="PROSITE" id="PS50112"/>
    </source>
</evidence>
<organism evidence="4 5">
    <name type="scientific">Marichromatium bheemlicum</name>
    <dbReference type="NCBI Taxonomy" id="365339"/>
    <lineage>
        <taxon>Bacteria</taxon>
        <taxon>Pseudomonadati</taxon>
        <taxon>Pseudomonadota</taxon>
        <taxon>Gammaproteobacteria</taxon>
        <taxon>Chromatiales</taxon>
        <taxon>Chromatiaceae</taxon>
        <taxon>Marichromatium</taxon>
    </lineage>
</organism>
<evidence type="ECO:0000256" key="1">
    <source>
        <dbReference type="SAM" id="Phobius"/>
    </source>
</evidence>